<dbReference type="VEuPathDB" id="FungiDB:CCM_02094"/>
<dbReference type="eggNOG" id="KOG0713">
    <property type="taxonomic scope" value="Eukaryota"/>
</dbReference>
<keyword evidence="2" id="KW-0175">Coiled coil</keyword>
<dbReference type="PROSITE" id="PS50076">
    <property type="entry name" value="DNAJ_2"/>
    <property type="match status" value="1"/>
</dbReference>
<dbReference type="PANTHER" id="PTHR44145:SF3">
    <property type="entry name" value="DNAJ HOMOLOG SUBFAMILY A MEMBER 3, MITOCHONDRIAL"/>
    <property type="match status" value="1"/>
</dbReference>
<evidence type="ECO:0000256" key="2">
    <source>
        <dbReference type="SAM" id="Coils"/>
    </source>
</evidence>
<protein>
    <submittedName>
        <fullName evidence="5">Heat shock protein DnaJ domain protein</fullName>
    </submittedName>
</protein>
<dbReference type="PROSITE" id="PS00636">
    <property type="entry name" value="DNAJ_1"/>
    <property type="match status" value="1"/>
</dbReference>
<evidence type="ECO:0000313" key="5">
    <source>
        <dbReference type="EMBL" id="EGX93825.1"/>
    </source>
</evidence>
<evidence type="ECO:0000256" key="3">
    <source>
        <dbReference type="SAM" id="MobiDB-lite"/>
    </source>
</evidence>
<keyword evidence="1" id="KW-0143">Chaperone</keyword>
<evidence type="ECO:0000256" key="1">
    <source>
        <dbReference type="ARBA" id="ARBA00023186"/>
    </source>
</evidence>
<dbReference type="InterPro" id="IPR051938">
    <property type="entry name" value="Apopto_cytoskel_mod"/>
</dbReference>
<dbReference type="CDD" id="cd06257">
    <property type="entry name" value="DnaJ"/>
    <property type="match status" value="1"/>
</dbReference>
<feature type="compositionally biased region" description="Basic and acidic residues" evidence="3">
    <location>
        <begin position="88"/>
        <end position="98"/>
    </location>
</feature>
<proteinExistence type="predicted"/>
<evidence type="ECO:0000259" key="4">
    <source>
        <dbReference type="PROSITE" id="PS50076"/>
    </source>
</evidence>
<dbReference type="Proteomes" id="UP000001610">
    <property type="component" value="Unassembled WGS sequence"/>
</dbReference>
<dbReference type="Pfam" id="PF00226">
    <property type="entry name" value="DnaJ"/>
    <property type="match status" value="1"/>
</dbReference>
<dbReference type="KEGG" id="cmt:CCM_02094"/>
<dbReference type="OrthoDB" id="10250354at2759"/>
<accession>G3JCL3</accession>
<evidence type="ECO:0000313" key="6">
    <source>
        <dbReference type="Proteomes" id="UP000001610"/>
    </source>
</evidence>
<sequence>MSRNYYEILQVKQSASEAEIRAAFKRLAKLHHPDRNLNSADATVRFQTLNNAHETLVDPLKRRQYDRTLRPLGSSTYARPPSKPKPSFHQDSESDRRREKRIAELGVSLGQLQAQQSAMNHEIWTEEQRLAKIRAELDSFHDKGDDVAGSASKAKREFKLTAWFTSGESAEARDARERRVAERSAARAVLQKQNDQITAAIAALRSRDEIFMAQIMKEMRELARLNVEQESLAQNKPE</sequence>
<dbReference type="InterPro" id="IPR018253">
    <property type="entry name" value="DnaJ_domain_CS"/>
</dbReference>
<organism evidence="5 6">
    <name type="scientific">Cordyceps militaris (strain CM01)</name>
    <name type="common">Caterpillar fungus</name>
    <dbReference type="NCBI Taxonomy" id="983644"/>
    <lineage>
        <taxon>Eukaryota</taxon>
        <taxon>Fungi</taxon>
        <taxon>Dikarya</taxon>
        <taxon>Ascomycota</taxon>
        <taxon>Pezizomycotina</taxon>
        <taxon>Sordariomycetes</taxon>
        <taxon>Hypocreomycetidae</taxon>
        <taxon>Hypocreales</taxon>
        <taxon>Cordycipitaceae</taxon>
        <taxon>Cordyceps</taxon>
    </lineage>
</organism>
<dbReference type="OMA" id="ATEETWW"/>
<gene>
    <name evidence="5" type="ORF">CCM_02094</name>
</gene>
<dbReference type="EMBL" id="JH126400">
    <property type="protein sequence ID" value="EGX93825.1"/>
    <property type="molecule type" value="Genomic_DNA"/>
</dbReference>
<feature type="region of interest" description="Disordered" evidence="3">
    <location>
        <begin position="59"/>
        <end position="98"/>
    </location>
</feature>
<dbReference type="Gene3D" id="1.10.287.110">
    <property type="entry name" value="DnaJ domain"/>
    <property type="match status" value="1"/>
</dbReference>
<dbReference type="InParanoid" id="G3JCL3"/>
<feature type="compositionally biased region" description="Basic and acidic residues" evidence="3">
    <location>
        <begin position="59"/>
        <end position="69"/>
    </location>
</feature>
<dbReference type="PRINTS" id="PR00625">
    <property type="entry name" value="JDOMAIN"/>
</dbReference>
<dbReference type="InterPro" id="IPR036869">
    <property type="entry name" value="J_dom_sf"/>
</dbReference>
<keyword evidence="6" id="KW-1185">Reference proteome</keyword>
<feature type="coiled-coil region" evidence="2">
    <location>
        <begin position="187"/>
        <end position="235"/>
    </location>
</feature>
<name>G3JCL3_CORMM</name>
<dbReference type="InterPro" id="IPR001623">
    <property type="entry name" value="DnaJ_domain"/>
</dbReference>
<keyword evidence="5" id="KW-0346">Stress response</keyword>
<reference evidence="5 6" key="1">
    <citation type="journal article" date="2011" name="Genome Biol.">
        <title>Genome sequence of the insect pathogenic fungus Cordyceps militaris, a valued traditional Chinese medicine.</title>
        <authorList>
            <person name="Zheng P."/>
            <person name="Xia Y."/>
            <person name="Xiao G."/>
            <person name="Xiong C."/>
            <person name="Hu X."/>
            <person name="Zhang S."/>
            <person name="Zheng H."/>
            <person name="Huang Y."/>
            <person name="Zhou Y."/>
            <person name="Wang S."/>
            <person name="Zhao G.P."/>
            <person name="Liu X."/>
            <person name="St Leger R.J."/>
            <person name="Wang C."/>
        </authorList>
    </citation>
    <scope>NUCLEOTIDE SEQUENCE [LARGE SCALE GENOMIC DNA]</scope>
    <source>
        <strain evidence="5 6">CM01</strain>
    </source>
</reference>
<dbReference type="SUPFAM" id="SSF46565">
    <property type="entry name" value="Chaperone J-domain"/>
    <property type="match status" value="1"/>
</dbReference>
<dbReference type="RefSeq" id="XP_006667311.1">
    <property type="nucleotide sequence ID" value="XM_006667248.1"/>
</dbReference>
<dbReference type="STRING" id="983644.G3JCL3"/>
<dbReference type="HOGENOM" id="CLU_1377885_0_0_1"/>
<dbReference type="GeneID" id="18164123"/>
<dbReference type="SMART" id="SM00271">
    <property type="entry name" value="DnaJ"/>
    <property type="match status" value="1"/>
</dbReference>
<dbReference type="AlphaFoldDB" id="G3JCL3"/>
<dbReference type="PANTHER" id="PTHR44145">
    <property type="entry name" value="DNAJ HOMOLOG SUBFAMILY A MEMBER 3, MITOCHONDRIAL"/>
    <property type="match status" value="1"/>
</dbReference>
<feature type="domain" description="J" evidence="4">
    <location>
        <begin position="4"/>
        <end position="69"/>
    </location>
</feature>